<reference evidence="1 2" key="1">
    <citation type="journal article" date="2018" name="Sci. Rep.">
        <title>Comparative analysis of the Pocillopora damicornis genome highlights role of immune system in coral evolution.</title>
        <authorList>
            <person name="Cunning R."/>
            <person name="Bay R.A."/>
            <person name="Gillette P."/>
            <person name="Baker A.C."/>
            <person name="Traylor-Knowles N."/>
        </authorList>
    </citation>
    <scope>NUCLEOTIDE SEQUENCE [LARGE SCALE GENOMIC DNA]</scope>
    <source>
        <strain evidence="1">RSMAS</strain>
        <tissue evidence="1">Whole animal</tissue>
    </source>
</reference>
<keyword evidence="2" id="KW-1185">Reference proteome</keyword>
<comment type="caution">
    <text evidence="1">The sequence shown here is derived from an EMBL/GenBank/DDBJ whole genome shotgun (WGS) entry which is preliminary data.</text>
</comment>
<name>A0A3M6T958_POCDA</name>
<dbReference type="OrthoDB" id="5987174at2759"/>
<organism evidence="1 2">
    <name type="scientific">Pocillopora damicornis</name>
    <name type="common">Cauliflower coral</name>
    <name type="synonym">Millepora damicornis</name>
    <dbReference type="NCBI Taxonomy" id="46731"/>
    <lineage>
        <taxon>Eukaryota</taxon>
        <taxon>Metazoa</taxon>
        <taxon>Cnidaria</taxon>
        <taxon>Anthozoa</taxon>
        <taxon>Hexacorallia</taxon>
        <taxon>Scleractinia</taxon>
        <taxon>Astrocoeniina</taxon>
        <taxon>Pocilloporidae</taxon>
        <taxon>Pocillopora</taxon>
    </lineage>
</organism>
<proteinExistence type="predicted"/>
<evidence type="ECO:0000313" key="1">
    <source>
        <dbReference type="EMBL" id="RMX37927.1"/>
    </source>
</evidence>
<accession>A0A3M6T958</accession>
<dbReference type="Proteomes" id="UP000275408">
    <property type="component" value="Unassembled WGS sequence"/>
</dbReference>
<dbReference type="AlphaFoldDB" id="A0A3M6T958"/>
<sequence length="206" mass="23975">MTTVVKLKESIEEQKFANGDDDEAVQEWADKIEQVVNEGHACIRELAIAKARDRKIWRSTARLAAFWGRFESQIDESGAPEVTKFSYLKELVNLKVRNLIDSLSFTSEGYQKAKDLLTRRNGKESEVVRTYVRNILELPTVHERNVKKIHEFYEALLFNVESLRTLKSLYKLDAADRFTFDKLDVIKNELTMIDEYCGEWTSVEFL</sequence>
<protein>
    <submittedName>
        <fullName evidence="1">Uncharacterized protein</fullName>
    </submittedName>
</protein>
<evidence type="ECO:0000313" key="2">
    <source>
        <dbReference type="Proteomes" id="UP000275408"/>
    </source>
</evidence>
<dbReference type="EMBL" id="RCHS01004065">
    <property type="protein sequence ID" value="RMX37927.1"/>
    <property type="molecule type" value="Genomic_DNA"/>
</dbReference>
<gene>
    <name evidence="1" type="ORF">pdam_00022991</name>
</gene>
<dbReference type="Pfam" id="PF03564">
    <property type="entry name" value="DUF1759"/>
    <property type="match status" value="1"/>
</dbReference>
<dbReference type="InterPro" id="IPR005312">
    <property type="entry name" value="DUF1759"/>
</dbReference>